<proteinExistence type="predicted"/>
<name>A0A1F7RKW1_9BACT</name>
<dbReference type="AlphaFoldDB" id="A0A1F7RKW1"/>
<gene>
    <name evidence="2" type="ORF">A2161_09830</name>
</gene>
<protein>
    <submittedName>
        <fullName evidence="2">Uncharacterized protein</fullName>
    </submittedName>
</protein>
<evidence type="ECO:0000256" key="1">
    <source>
        <dbReference type="SAM" id="Phobius"/>
    </source>
</evidence>
<organism evidence="2 3">
    <name type="scientific">Candidatus Schekmanbacteria bacterium RBG_13_48_7</name>
    <dbReference type="NCBI Taxonomy" id="1817878"/>
    <lineage>
        <taxon>Bacteria</taxon>
        <taxon>Candidatus Schekmaniibacteriota</taxon>
    </lineage>
</organism>
<sequence length="87" mass="10150">MFEEGRIFLDDIKKNKFRNVLILIGFPLIMGLIFHFWIKTPLIESVYMGLFVEACIIPVGLGIIYHAVIVRLLIYIFKYVFGKLNVD</sequence>
<keyword evidence="1" id="KW-0472">Membrane</keyword>
<accession>A0A1F7RKW1</accession>
<feature type="transmembrane region" description="Helical" evidence="1">
    <location>
        <begin position="20"/>
        <end position="38"/>
    </location>
</feature>
<evidence type="ECO:0000313" key="3">
    <source>
        <dbReference type="Proteomes" id="UP000179266"/>
    </source>
</evidence>
<dbReference type="Proteomes" id="UP000179266">
    <property type="component" value="Unassembled WGS sequence"/>
</dbReference>
<keyword evidence="1" id="KW-1133">Transmembrane helix</keyword>
<feature type="transmembrane region" description="Helical" evidence="1">
    <location>
        <begin position="50"/>
        <end position="74"/>
    </location>
</feature>
<keyword evidence="1" id="KW-0812">Transmembrane</keyword>
<reference evidence="2 3" key="1">
    <citation type="journal article" date="2016" name="Nat. Commun.">
        <title>Thousands of microbial genomes shed light on interconnected biogeochemical processes in an aquifer system.</title>
        <authorList>
            <person name="Anantharaman K."/>
            <person name="Brown C.T."/>
            <person name="Hug L.A."/>
            <person name="Sharon I."/>
            <person name="Castelle C.J."/>
            <person name="Probst A.J."/>
            <person name="Thomas B.C."/>
            <person name="Singh A."/>
            <person name="Wilkins M.J."/>
            <person name="Karaoz U."/>
            <person name="Brodie E.L."/>
            <person name="Williams K.H."/>
            <person name="Hubbard S.S."/>
            <person name="Banfield J.F."/>
        </authorList>
    </citation>
    <scope>NUCLEOTIDE SEQUENCE [LARGE SCALE GENOMIC DNA]</scope>
</reference>
<evidence type="ECO:0000313" key="2">
    <source>
        <dbReference type="EMBL" id="OGL42215.1"/>
    </source>
</evidence>
<comment type="caution">
    <text evidence="2">The sequence shown here is derived from an EMBL/GenBank/DDBJ whole genome shotgun (WGS) entry which is preliminary data.</text>
</comment>
<dbReference type="EMBL" id="MGDD01000332">
    <property type="protein sequence ID" value="OGL42215.1"/>
    <property type="molecule type" value="Genomic_DNA"/>
</dbReference>